<dbReference type="KEGG" id="vde:111254592"/>
<protein>
    <submittedName>
        <fullName evidence="2">Uncharacterized protein</fullName>
    </submittedName>
</protein>
<keyword evidence="1" id="KW-1133">Transmembrane helix</keyword>
<dbReference type="OrthoDB" id="6515414at2759"/>
<organism evidence="2 3">
    <name type="scientific">Varroa destructor</name>
    <name type="common">Honeybee mite</name>
    <dbReference type="NCBI Taxonomy" id="109461"/>
    <lineage>
        <taxon>Eukaryota</taxon>
        <taxon>Metazoa</taxon>
        <taxon>Ecdysozoa</taxon>
        <taxon>Arthropoda</taxon>
        <taxon>Chelicerata</taxon>
        <taxon>Arachnida</taxon>
        <taxon>Acari</taxon>
        <taxon>Parasitiformes</taxon>
        <taxon>Mesostigmata</taxon>
        <taxon>Gamasina</taxon>
        <taxon>Dermanyssoidea</taxon>
        <taxon>Varroidae</taxon>
        <taxon>Varroa</taxon>
    </lineage>
</organism>
<keyword evidence="1" id="KW-0812">Transmembrane</keyword>
<dbReference type="GeneID" id="111254592"/>
<sequence length="234" mass="25845">MSAGRAVISTSRVVAVPWSRPQNSYRSGPNECRIGQPHGQPSIFLHSLSSPTITNSSSVSTSSFDTAEAEPAEALYVLQKDFILFKHFPFYEVFEFCIKTSQQTSANRIAGIALGNFVNKRYFSILLVSVFGLMVAVIYRFLYDLEHMDTMPNQPTVVSYPPTPTSRRSLPPCYSSVVRSETPPPSYNEYLAMICAQQLSGLPGGPHIIPVPTISSLIENSRKKSPDSCNRICV</sequence>
<name>A0A7M7KVL5_VARDE</name>
<keyword evidence="1" id="KW-0472">Membrane</keyword>
<evidence type="ECO:0000256" key="1">
    <source>
        <dbReference type="SAM" id="Phobius"/>
    </source>
</evidence>
<dbReference type="AlphaFoldDB" id="A0A7M7KVL5"/>
<keyword evidence="3" id="KW-1185">Reference proteome</keyword>
<accession>A0A7M7KVL5</accession>
<feature type="transmembrane region" description="Helical" evidence="1">
    <location>
        <begin position="122"/>
        <end position="142"/>
    </location>
</feature>
<evidence type="ECO:0000313" key="3">
    <source>
        <dbReference type="Proteomes" id="UP000594260"/>
    </source>
</evidence>
<evidence type="ECO:0000313" key="2">
    <source>
        <dbReference type="EnsemblMetazoa" id="XP_022671316"/>
    </source>
</evidence>
<dbReference type="EnsemblMetazoa" id="XM_022815581">
    <property type="protein sequence ID" value="XP_022671316"/>
    <property type="gene ID" value="LOC111254592"/>
</dbReference>
<proteinExistence type="predicted"/>
<dbReference type="Proteomes" id="UP000594260">
    <property type="component" value="Unplaced"/>
</dbReference>
<dbReference type="InParanoid" id="A0A7M7KVL5"/>
<reference evidence="2" key="1">
    <citation type="submission" date="2021-01" db="UniProtKB">
        <authorList>
            <consortium name="EnsemblMetazoa"/>
        </authorList>
    </citation>
    <scope>IDENTIFICATION</scope>
</reference>
<dbReference type="RefSeq" id="XP_022671316.1">
    <property type="nucleotide sequence ID" value="XM_022815581.1"/>
</dbReference>